<comment type="catalytic activity">
    <reaction evidence="13">
        <text>O-phospho-L-seryl-[protein] + H2O = L-seryl-[protein] + phosphate</text>
        <dbReference type="Rhea" id="RHEA:20629"/>
        <dbReference type="Rhea" id="RHEA-COMP:9863"/>
        <dbReference type="Rhea" id="RHEA-COMP:11604"/>
        <dbReference type="ChEBI" id="CHEBI:15377"/>
        <dbReference type="ChEBI" id="CHEBI:29999"/>
        <dbReference type="ChEBI" id="CHEBI:43474"/>
        <dbReference type="ChEBI" id="CHEBI:83421"/>
        <dbReference type="EC" id="3.1.3.16"/>
    </reaction>
</comment>
<dbReference type="AlphaFoldDB" id="A0A4S8IKA9"/>
<protein>
    <recommendedName>
        <fullName evidence="6">protein-serine/threonine phosphatase</fullName>
        <ecNumber evidence="6">3.1.3.16</ecNumber>
    </recommendedName>
</protein>
<dbReference type="STRING" id="52838.A0A4S8IKA9"/>
<evidence type="ECO:0000256" key="11">
    <source>
        <dbReference type="ARBA" id="ARBA00023211"/>
    </source>
</evidence>
<feature type="compositionally biased region" description="Basic and acidic residues" evidence="16">
    <location>
        <begin position="119"/>
        <end position="129"/>
    </location>
</feature>
<sequence>MAEVVDAPAETLDRGRDRQPEPRESPDDGSSSPPPPPPRRRDRDSREQRDDWPPSRRDDPHYPRNRSPPLPPPPPLGPPRDDKDREYRRRSSPSPPTYRDRRHSPPRRSPPPGPFKRARRDDGGYDRRRGSPRGGYGPDDRRYGYDYGGGYNRRGWYRDERSHGRYTNRPSDWPDIGYGDYGDGPEVIQRGGLMSYKQFIQELEDDIFPAEAERRYEEYRSEYISTQKRAFFEAHKEEQWLKDKYHPTNLVAVIERRKEQARSVAKEFLLDLERGTLDLGPGVTVSSTTKSGNGSEPNSEDEADTNGKRRRHNKGPAKENDLQSAALKAHPVSSEPRRIQADIEQAQALVRKLDMEKGIQDNVLSSSGHDKLDAEKSRGGSMGPIIIIRGLTTVKGLEGVELLDTLITYLWRIHGLDYYGMSETSELKGLRHVRTDNKTHDGTNASGSDWEKKLDSFWLARLQGQDPLETLTAKDKIDAAATEALDPFVRKIRDEKYGWKYGCGAKGCTKLFHAPEYVHKHLRLKHPDLVIELTSKVREDLYFQNYMNDPNAPGGTPVMQQSALVKMQRRRPLLDNRLRDEHGNRRDLDRNDRDDDRHDRSDNSPRDGNGSLEGENHEKLLYDAYGGQGLHGAFPSDIPPPLLLPVPGAGPLGPFIPAPPEIAMHMLRETGGPSSFESNGGSHGRKGRLVPQMSGPAPILPIPSAFRHDPRRIRRVTGSQTSVHWQETMSLSSDTGGSTMELLYCSRHRIRLGTLVCHPVHGPSMQKRCYFKAPLFSSAYAHACSSSPLKFECQGTAPDIQNGKFSYGYASSPGKRSSMEDFYETRIDGVDGEIVGLFGVFDGHGGARAAEYVKEHLFSNLIKHPKFISDTKSAIADAYNHTDSEFLKSEISQNRDAGSTASTAILVGDRLLVANVGDSRAVICRGGKAFAVSRDHKPDQTDERQRIEDAGGFVMWAGTWRVGGVLAVSRAFGDRLLKQFVVADPEIQEEVIDNSLEFLILASDGLWDVVTNEEAVAMIQPIEDPEQAAKRLLQEAYQRGSADNITCVVVRFLAGQENTGTVQQ</sequence>
<keyword evidence="11" id="KW-0464">Manganese</keyword>
<comment type="similarity">
    <text evidence="4">Belongs to the ARS2 family.</text>
</comment>
<dbReference type="InterPro" id="IPR000222">
    <property type="entry name" value="PP2C_BS"/>
</dbReference>
<evidence type="ECO:0000256" key="8">
    <source>
        <dbReference type="ARBA" id="ARBA00022801"/>
    </source>
</evidence>
<evidence type="ECO:0000256" key="3">
    <source>
        <dbReference type="ARBA" id="ARBA00004123"/>
    </source>
</evidence>
<evidence type="ECO:0000256" key="1">
    <source>
        <dbReference type="ARBA" id="ARBA00001936"/>
    </source>
</evidence>
<feature type="compositionally biased region" description="Basic and acidic residues" evidence="16">
    <location>
        <begin position="79"/>
        <end position="89"/>
    </location>
</feature>
<dbReference type="EC" id="3.1.3.16" evidence="6"/>
<dbReference type="GO" id="GO:0004722">
    <property type="term" value="F:protein serine/threonine phosphatase activity"/>
    <property type="evidence" value="ECO:0007669"/>
    <property type="project" value="UniProtKB-EC"/>
</dbReference>
<feature type="region of interest" description="Disordered" evidence="16">
    <location>
        <begin position="570"/>
        <end position="615"/>
    </location>
</feature>
<dbReference type="FunFam" id="3.60.40.10:FF:000011">
    <property type="entry name" value="probable protein phosphatase 2C 59"/>
    <property type="match status" value="1"/>
</dbReference>
<comment type="cofactor">
    <cofactor evidence="2">
        <name>Mg(2+)</name>
        <dbReference type="ChEBI" id="CHEBI:18420"/>
    </cofactor>
</comment>
<dbReference type="CDD" id="cd00143">
    <property type="entry name" value="PP2Cc"/>
    <property type="match status" value="1"/>
</dbReference>
<dbReference type="InterPro" id="IPR039727">
    <property type="entry name" value="SE/Ars2"/>
</dbReference>
<keyword evidence="9" id="KW-0460">Magnesium</keyword>
<name>A0A4S8IKA9_MUSBA</name>
<dbReference type="PROSITE" id="PS00028">
    <property type="entry name" value="ZINC_FINGER_C2H2_1"/>
    <property type="match status" value="1"/>
</dbReference>
<evidence type="ECO:0000259" key="17">
    <source>
        <dbReference type="PROSITE" id="PS51746"/>
    </source>
</evidence>
<evidence type="ECO:0000256" key="7">
    <source>
        <dbReference type="ARBA" id="ARBA00022723"/>
    </source>
</evidence>
<evidence type="ECO:0000256" key="14">
    <source>
        <dbReference type="ARBA" id="ARBA00048336"/>
    </source>
</evidence>
<dbReference type="InterPro" id="IPR007042">
    <property type="entry name" value="SERRATE/Ars2_C"/>
</dbReference>
<comment type="similarity">
    <text evidence="5 15">Belongs to the PP2C family.</text>
</comment>
<feature type="compositionally biased region" description="Polar residues" evidence="16">
    <location>
        <begin position="284"/>
        <end position="297"/>
    </location>
</feature>
<gene>
    <name evidence="18" type="ORF">C4D60_Mb06t03220</name>
</gene>
<keyword evidence="10 15" id="KW-0904">Protein phosphatase</keyword>
<dbReference type="SUPFAM" id="SSF81606">
    <property type="entry name" value="PP2C-like"/>
    <property type="match status" value="1"/>
</dbReference>
<feature type="region of interest" description="Disordered" evidence="16">
    <location>
        <begin position="1"/>
        <end position="178"/>
    </location>
</feature>
<dbReference type="InterPro" id="IPR001932">
    <property type="entry name" value="PPM-type_phosphatase-like_dom"/>
</dbReference>
<evidence type="ECO:0000256" key="9">
    <source>
        <dbReference type="ARBA" id="ARBA00022842"/>
    </source>
</evidence>
<feature type="compositionally biased region" description="Basic and acidic residues" evidence="16">
    <location>
        <begin position="39"/>
        <end position="62"/>
    </location>
</feature>
<keyword evidence="8 15" id="KW-0378">Hydrolase</keyword>
<evidence type="ECO:0000256" key="10">
    <source>
        <dbReference type="ARBA" id="ARBA00022912"/>
    </source>
</evidence>
<accession>A0A4S8IKA9</accession>
<dbReference type="PROSITE" id="PS51746">
    <property type="entry name" value="PPM_2"/>
    <property type="match status" value="1"/>
</dbReference>
<feature type="compositionally biased region" description="Basic and acidic residues" evidence="16">
    <location>
        <begin position="572"/>
        <end position="605"/>
    </location>
</feature>
<comment type="caution">
    <text evidence="18">The sequence shown here is derived from an EMBL/GenBank/DDBJ whole genome shotgun (WGS) entry which is preliminary data.</text>
</comment>
<dbReference type="Gene3D" id="3.60.40.10">
    <property type="entry name" value="PPM-type phosphatase domain"/>
    <property type="match status" value="1"/>
</dbReference>
<comment type="subcellular location">
    <subcellularLocation>
        <location evidence="3">Nucleus</location>
    </subcellularLocation>
</comment>
<dbReference type="InterPro" id="IPR036457">
    <property type="entry name" value="PPM-type-like_dom_sf"/>
</dbReference>
<dbReference type="Pfam" id="PF12066">
    <property type="entry name" value="SERRATE_Ars2_N"/>
    <property type="match status" value="1"/>
</dbReference>
<evidence type="ECO:0000256" key="4">
    <source>
        <dbReference type="ARBA" id="ARBA00005407"/>
    </source>
</evidence>
<evidence type="ECO:0000313" key="19">
    <source>
        <dbReference type="Proteomes" id="UP000317650"/>
    </source>
</evidence>
<evidence type="ECO:0000256" key="13">
    <source>
        <dbReference type="ARBA" id="ARBA00047761"/>
    </source>
</evidence>
<reference evidence="18 19" key="1">
    <citation type="journal article" date="2019" name="Nat. Plants">
        <title>Genome sequencing of Musa balbisiana reveals subgenome evolution and function divergence in polyploid bananas.</title>
        <authorList>
            <person name="Yao X."/>
        </authorList>
    </citation>
    <scope>NUCLEOTIDE SEQUENCE [LARGE SCALE GENOMIC DNA]</scope>
    <source>
        <strain evidence="19">cv. DH-PKW</strain>
        <tissue evidence="18">Leaves</tissue>
    </source>
</reference>
<dbReference type="GO" id="GO:0016604">
    <property type="term" value="C:nuclear body"/>
    <property type="evidence" value="ECO:0007669"/>
    <property type="project" value="TreeGrafter"/>
</dbReference>
<dbReference type="Pfam" id="PF04959">
    <property type="entry name" value="ARS2"/>
    <property type="match status" value="1"/>
</dbReference>
<evidence type="ECO:0000256" key="5">
    <source>
        <dbReference type="ARBA" id="ARBA00006702"/>
    </source>
</evidence>
<dbReference type="PANTHER" id="PTHR13165:SF0">
    <property type="entry name" value="SERRATE RNA EFFECTOR MOLECULE HOMOLOG"/>
    <property type="match status" value="1"/>
</dbReference>
<dbReference type="SMART" id="SM00331">
    <property type="entry name" value="PP2C_SIG"/>
    <property type="match status" value="1"/>
</dbReference>
<evidence type="ECO:0000256" key="16">
    <source>
        <dbReference type="SAM" id="MobiDB-lite"/>
    </source>
</evidence>
<feature type="region of interest" description="Disordered" evidence="16">
    <location>
        <begin position="280"/>
        <end position="338"/>
    </location>
</feature>
<proteinExistence type="inferred from homology"/>
<dbReference type="InterPro" id="IPR021933">
    <property type="entry name" value="SERRATE/Ars2_N"/>
</dbReference>
<feature type="compositionally biased region" description="Pro residues" evidence="16">
    <location>
        <begin position="66"/>
        <end position="78"/>
    </location>
</feature>
<dbReference type="PROSITE" id="PS01032">
    <property type="entry name" value="PPM_1"/>
    <property type="match status" value="1"/>
</dbReference>
<evidence type="ECO:0000256" key="6">
    <source>
        <dbReference type="ARBA" id="ARBA00013081"/>
    </source>
</evidence>
<evidence type="ECO:0000313" key="18">
    <source>
        <dbReference type="EMBL" id="THU48840.1"/>
    </source>
</evidence>
<dbReference type="Pfam" id="PF00481">
    <property type="entry name" value="PP2C"/>
    <property type="match status" value="1"/>
</dbReference>
<comment type="catalytic activity">
    <reaction evidence="14">
        <text>O-phospho-L-threonyl-[protein] + H2O = L-threonyl-[protein] + phosphate</text>
        <dbReference type="Rhea" id="RHEA:47004"/>
        <dbReference type="Rhea" id="RHEA-COMP:11060"/>
        <dbReference type="Rhea" id="RHEA-COMP:11605"/>
        <dbReference type="ChEBI" id="CHEBI:15377"/>
        <dbReference type="ChEBI" id="CHEBI:30013"/>
        <dbReference type="ChEBI" id="CHEBI:43474"/>
        <dbReference type="ChEBI" id="CHEBI:61977"/>
        <dbReference type="EC" id="3.1.3.16"/>
    </reaction>
</comment>
<evidence type="ECO:0000256" key="2">
    <source>
        <dbReference type="ARBA" id="ARBA00001946"/>
    </source>
</evidence>
<dbReference type="PANTHER" id="PTHR13165">
    <property type="entry name" value="ARSENITE-RESISTANCE PROTEIN 2"/>
    <property type="match status" value="1"/>
</dbReference>
<dbReference type="Proteomes" id="UP000317650">
    <property type="component" value="Chromosome 6"/>
</dbReference>
<comment type="cofactor">
    <cofactor evidence="1">
        <name>Mn(2+)</name>
        <dbReference type="ChEBI" id="CHEBI:29035"/>
    </cofactor>
</comment>
<dbReference type="GO" id="GO:0031053">
    <property type="term" value="P:primary miRNA processing"/>
    <property type="evidence" value="ECO:0007669"/>
    <property type="project" value="TreeGrafter"/>
</dbReference>
<feature type="compositionally biased region" description="Basic and acidic residues" evidence="16">
    <location>
        <begin position="11"/>
        <end position="26"/>
    </location>
</feature>
<dbReference type="EMBL" id="PYDT01000009">
    <property type="protein sequence ID" value="THU48840.1"/>
    <property type="molecule type" value="Genomic_DNA"/>
</dbReference>
<organism evidence="18 19">
    <name type="scientific">Musa balbisiana</name>
    <name type="common">Banana</name>
    <dbReference type="NCBI Taxonomy" id="52838"/>
    <lineage>
        <taxon>Eukaryota</taxon>
        <taxon>Viridiplantae</taxon>
        <taxon>Streptophyta</taxon>
        <taxon>Embryophyta</taxon>
        <taxon>Tracheophyta</taxon>
        <taxon>Spermatophyta</taxon>
        <taxon>Magnoliopsida</taxon>
        <taxon>Liliopsida</taxon>
        <taxon>Zingiberales</taxon>
        <taxon>Musaceae</taxon>
        <taxon>Musa</taxon>
    </lineage>
</organism>
<evidence type="ECO:0000256" key="15">
    <source>
        <dbReference type="RuleBase" id="RU003465"/>
    </source>
</evidence>
<evidence type="ECO:0000256" key="12">
    <source>
        <dbReference type="ARBA" id="ARBA00023242"/>
    </source>
</evidence>
<keyword evidence="12" id="KW-0539">Nucleus</keyword>
<dbReference type="SMART" id="SM00332">
    <property type="entry name" value="PP2Cc"/>
    <property type="match status" value="1"/>
</dbReference>
<keyword evidence="19" id="KW-1185">Reference proteome</keyword>
<dbReference type="GO" id="GO:0046872">
    <property type="term" value="F:metal ion binding"/>
    <property type="evidence" value="ECO:0007669"/>
    <property type="project" value="UniProtKB-KW"/>
</dbReference>
<dbReference type="InterPro" id="IPR013087">
    <property type="entry name" value="Znf_C2H2_type"/>
</dbReference>
<keyword evidence="7" id="KW-0479">Metal-binding</keyword>
<feature type="domain" description="PPM-type phosphatase" evidence="17">
    <location>
        <begin position="806"/>
        <end position="1052"/>
    </location>
</feature>